<evidence type="ECO:0000256" key="2">
    <source>
        <dbReference type="SAM" id="MobiDB-lite"/>
    </source>
</evidence>
<evidence type="ECO:0000313" key="4">
    <source>
        <dbReference type="Proteomes" id="UP000199727"/>
    </source>
</evidence>
<gene>
    <name evidence="3" type="ORF">C361_04678</name>
</gene>
<evidence type="ECO:0000256" key="1">
    <source>
        <dbReference type="SAM" id="Coils"/>
    </source>
</evidence>
<organism evidence="3 4">
    <name type="scientific">Cryptococcus neoformans Tu259-1</name>
    <dbReference type="NCBI Taxonomy" id="1230072"/>
    <lineage>
        <taxon>Eukaryota</taxon>
        <taxon>Fungi</taxon>
        <taxon>Dikarya</taxon>
        <taxon>Basidiomycota</taxon>
        <taxon>Agaricomycotina</taxon>
        <taxon>Tremellomycetes</taxon>
        <taxon>Tremellales</taxon>
        <taxon>Cryptococcaceae</taxon>
        <taxon>Cryptococcus</taxon>
        <taxon>Cryptococcus neoformans species complex</taxon>
    </lineage>
</organism>
<dbReference type="EMBL" id="AMKT01000059">
    <property type="protein sequence ID" value="OXG17687.1"/>
    <property type="molecule type" value="Genomic_DNA"/>
</dbReference>
<reference evidence="3 4" key="1">
    <citation type="submission" date="2017-06" db="EMBL/GenBank/DDBJ databases">
        <title>Global population genomics of the pathogenic fungus Cryptococcus neoformans var. grubii.</title>
        <authorList>
            <person name="Cuomo C."/>
            <person name="Litvintseva A."/>
            <person name="Chen Y."/>
            <person name="Young S."/>
            <person name="Zeng Q."/>
            <person name="Chapman S."/>
            <person name="Gujja S."/>
            <person name="Saif S."/>
            <person name="Birren B."/>
        </authorList>
    </citation>
    <scope>NUCLEOTIDE SEQUENCE [LARGE SCALE GENOMIC DNA]</scope>
    <source>
        <strain evidence="3 4">Tu259-1</strain>
    </source>
</reference>
<dbReference type="Proteomes" id="UP000199727">
    <property type="component" value="Unassembled WGS sequence"/>
</dbReference>
<name>A0A854Q7A9_CRYNE</name>
<feature type="region of interest" description="Disordered" evidence="2">
    <location>
        <begin position="1"/>
        <end position="22"/>
    </location>
</feature>
<evidence type="ECO:0008006" key="5">
    <source>
        <dbReference type="Google" id="ProtNLM"/>
    </source>
</evidence>
<accession>A0A854Q7A9</accession>
<evidence type="ECO:0000313" key="3">
    <source>
        <dbReference type="EMBL" id="OXG17687.1"/>
    </source>
</evidence>
<feature type="compositionally biased region" description="Basic and acidic residues" evidence="2">
    <location>
        <begin position="1"/>
        <end position="12"/>
    </location>
</feature>
<sequence>MTEERKVRRPFGERMLPNQDVNNKHLKEHRMRGIVAQDDTKDYVKSLEKHLFEAKHQLERAKAKIERRDKTIKELSRTQQPSTDSKVSVLERKLEDLTNKYSASKAKYQDQLGDLELQNMELQEKLDILQLSHLSQNELDLPRKRHTQTLVDFDALRMMLSGEKSKEVVQKDEDRALERERIKWEGERSRMERRIEELKESKERSEKKREMLKLEVGELKNHAELSLKQIKALKEEVKQLKAANDGLEEIIEACAVAYCALHRDAVHAEEYRVLEQSYLEMKSELWRWKLKNETDALDFERKRAETRELQERLKAAEDERRVLKEIVNEIKDDRQALRDEITKFALSIGNRNLLDFVPDPLEVTQTSQDVLNATLNHINLSSSYYIQQIGTLNSVNDSLTSKLSSTISNLYTCQSTLANLRREHSDLETRHAALDKAHEHCDGVREELLATEKECMFREQKIEGLEEELQRMKIKSRDDAEKVKIANELVVRAKSAEQALDEEIRHLREAYIEASQYQELYNDLQEQHGMVLAREAAATEEAKRLAAHNAELAGHSNEVQKISYVEGVRREMTLVKQELATTRHLLNNANDKIQTLENEIAAYKSVDAGLDGLGLGISTRTRVVRRQPEGGRLTASKAGRAISDLDGRHWIS</sequence>
<feature type="coiled-coil region" evidence="1">
    <location>
        <begin position="417"/>
        <end position="482"/>
    </location>
</feature>
<comment type="caution">
    <text evidence="3">The sequence shown here is derived from an EMBL/GenBank/DDBJ whole genome shotgun (WGS) entry which is preliminary data.</text>
</comment>
<protein>
    <recommendedName>
        <fullName evidence="5">Hyaluronan-mediated motility receptor C-terminal domain-containing protein</fullName>
    </recommendedName>
</protein>
<feature type="coiled-coil region" evidence="1">
    <location>
        <begin position="181"/>
        <end position="253"/>
    </location>
</feature>
<keyword evidence="1" id="KW-0175">Coiled coil</keyword>
<feature type="coiled-coil region" evidence="1">
    <location>
        <begin position="299"/>
        <end position="340"/>
    </location>
</feature>
<dbReference type="AlphaFoldDB" id="A0A854Q7A9"/>
<proteinExistence type="predicted"/>
<feature type="coiled-coil region" evidence="1">
    <location>
        <begin position="579"/>
        <end position="606"/>
    </location>
</feature>
<feature type="coiled-coil region" evidence="1">
    <location>
        <begin position="44"/>
        <end position="132"/>
    </location>
</feature>
<dbReference type="OrthoDB" id="419631at2759"/>